<name>A0ABR5F502_9ACTN</name>
<evidence type="ECO:0000313" key="1">
    <source>
        <dbReference type="EMBL" id="KLL11804.1"/>
    </source>
</evidence>
<keyword evidence="2" id="KW-1185">Reference proteome</keyword>
<sequence>MPAAASPAGAAEVVVAADVVVTVVTAMARTGCGSMALVADSHQHHRALRGRPRALDPMTRPSMMDGC</sequence>
<evidence type="ECO:0000313" key="2">
    <source>
        <dbReference type="Proteomes" id="UP000035425"/>
    </source>
</evidence>
<organism evidence="1 2">
    <name type="scientific">Protofrankia coriariae</name>
    <dbReference type="NCBI Taxonomy" id="1562887"/>
    <lineage>
        <taxon>Bacteria</taxon>
        <taxon>Bacillati</taxon>
        <taxon>Actinomycetota</taxon>
        <taxon>Actinomycetes</taxon>
        <taxon>Frankiales</taxon>
        <taxon>Frankiaceae</taxon>
        <taxon>Protofrankia</taxon>
    </lineage>
</organism>
<evidence type="ECO:0008006" key="3">
    <source>
        <dbReference type="Google" id="ProtNLM"/>
    </source>
</evidence>
<protein>
    <recommendedName>
        <fullName evidence="3">Secreted protein</fullName>
    </recommendedName>
</protein>
<comment type="caution">
    <text evidence="1">The sequence shown here is derived from an EMBL/GenBank/DDBJ whole genome shotgun (WGS) entry which is preliminary data.</text>
</comment>
<dbReference type="EMBL" id="JWIO01000011">
    <property type="protein sequence ID" value="KLL11804.1"/>
    <property type="molecule type" value="Genomic_DNA"/>
</dbReference>
<reference evidence="1 2" key="1">
    <citation type="submission" date="2014-12" db="EMBL/GenBank/DDBJ databases">
        <title>Frankia sp. BMG5.1 draft genome.</title>
        <authorList>
            <person name="Gtari M."/>
            <person name="Ghodhbane-Gtari F."/>
            <person name="Nouioui I."/>
            <person name="Ktari A."/>
            <person name="Hezbri K."/>
            <person name="Mimouni W."/>
            <person name="Sbissi I."/>
            <person name="Ayari A."/>
            <person name="Yamanaka T."/>
            <person name="Normand P."/>
            <person name="Tisa L.S."/>
            <person name="Boudabous A."/>
        </authorList>
    </citation>
    <scope>NUCLEOTIDE SEQUENCE [LARGE SCALE GENOMIC DNA]</scope>
    <source>
        <strain evidence="1 2">BMG5.1</strain>
    </source>
</reference>
<gene>
    <name evidence="1" type="ORF">FrCorBMG51_09085</name>
</gene>
<proteinExistence type="predicted"/>
<accession>A0ABR5F502</accession>
<dbReference type="Proteomes" id="UP000035425">
    <property type="component" value="Unassembled WGS sequence"/>
</dbReference>